<keyword evidence="3 7" id="KW-0808">Transferase</keyword>
<evidence type="ECO:0000256" key="7">
    <source>
        <dbReference type="PIRNR" id="PIRNR000441"/>
    </source>
</evidence>
<sequence>MLWWNLLREDFRTVFERDPATRSVWAVLSLHSGFWAVAAYRLQHAIWHSGWHWLARWLSLWSRWFTGVEIHPAVKAGRRLFIDHGMGIVIGETAELGDDVSIYQGVTLGGTSTALVQGKRHPTIGNNVIIGAGAKVLGAITVADNVRIGSNAVVVKPVPAYTTVVGIPAKVVASREEECKKFEAYAQGGDVVDPVLNAIEQLSQRIEVLEAENRALRAAVDKAHD</sequence>
<dbReference type="PIRSF" id="PIRSF000441">
    <property type="entry name" value="CysE"/>
    <property type="match status" value="1"/>
</dbReference>
<dbReference type="EC" id="2.3.1.30" evidence="7"/>
<evidence type="ECO:0000256" key="5">
    <source>
        <dbReference type="ARBA" id="ARBA00023315"/>
    </source>
</evidence>
<dbReference type="Proteomes" id="UP000254575">
    <property type="component" value="Unassembled WGS sequence"/>
</dbReference>
<dbReference type="GO" id="GO:0009001">
    <property type="term" value="F:serine O-acetyltransferase activity"/>
    <property type="evidence" value="ECO:0007669"/>
    <property type="project" value="UniProtKB-EC"/>
</dbReference>
<dbReference type="GO" id="GO:0006535">
    <property type="term" value="P:cysteine biosynthetic process from serine"/>
    <property type="evidence" value="ECO:0007669"/>
    <property type="project" value="InterPro"/>
</dbReference>
<dbReference type="InterPro" id="IPR018357">
    <property type="entry name" value="Hexapep_transf_CS"/>
</dbReference>
<proteinExistence type="inferred from homology"/>
<dbReference type="InterPro" id="IPR053376">
    <property type="entry name" value="Serine_acetyltransferase"/>
</dbReference>
<dbReference type="PANTHER" id="PTHR42811">
    <property type="entry name" value="SERINE ACETYLTRANSFERASE"/>
    <property type="match status" value="1"/>
</dbReference>
<keyword evidence="10" id="KW-1185">Reference proteome</keyword>
<keyword evidence="2" id="KW-0028">Amino-acid biosynthesis</keyword>
<gene>
    <name evidence="9" type="primary">cysE</name>
    <name evidence="9" type="ORF">NCTC10717_00351</name>
</gene>
<dbReference type="Pfam" id="PF00132">
    <property type="entry name" value="Hexapep"/>
    <property type="match status" value="1"/>
</dbReference>
<comment type="catalytic activity">
    <reaction evidence="6 7">
        <text>L-serine + acetyl-CoA = O-acetyl-L-serine + CoA</text>
        <dbReference type="Rhea" id="RHEA:24560"/>
        <dbReference type="ChEBI" id="CHEBI:33384"/>
        <dbReference type="ChEBI" id="CHEBI:57287"/>
        <dbReference type="ChEBI" id="CHEBI:57288"/>
        <dbReference type="ChEBI" id="CHEBI:58340"/>
        <dbReference type="EC" id="2.3.1.30"/>
    </reaction>
</comment>
<keyword evidence="5 7" id="KW-0012">Acyltransferase</keyword>
<reference evidence="9 10" key="1">
    <citation type="submission" date="2018-06" db="EMBL/GenBank/DDBJ databases">
        <authorList>
            <consortium name="Pathogen Informatics"/>
            <person name="Doyle S."/>
        </authorList>
    </citation>
    <scope>NUCLEOTIDE SEQUENCE [LARGE SCALE GENOMIC DNA]</scope>
    <source>
        <strain evidence="9 10">NCTC10717</strain>
    </source>
</reference>
<evidence type="ECO:0000256" key="4">
    <source>
        <dbReference type="ARBA" id="ARBA00022737"/>
    </source>
</evidence>
<comment type="similarity">
    <text evidence="1 7">Belongs to the transferase hexapeptide repeat family.</text>
</comment>
<dbReference type="FunFam" id="2.160.10.10:FF:000007">
    <property type="entry name" value="Serine acetyltransferase"/>
    <property type="match status" value="1"/>
</dbReference>
<evidence type="ECO:0000256" key="3">
    <source>
        <dbReference type="ARBA" id="ARBA00022679"/>
    </source>
</evidence>
<keyword evidence="4" id="KW-0677">Repeat</keyword>
<keyword evidence="8" id="KW-0175">Coiled coil</keyword>
<dbReference type="AlphaFoldDB" id="A0A380ML57"/>
<name>A0A380ML57_9GAMM</name>
<feature type="coiled-coil region" evidence="8">
    <location>
        <begin position="192"/>
        <end position="219"/>
    </location>
</feature>
<evidence type="ECO:0000256" key="1">
    <source>
        <dbReference type="ARBA" id="ARBA00007274"/>
    </source>
</evidence>
<evidence type="ECO:0000313" key="9">
    <source>
        <dbReference type="EMBL" id="SUO92017.1"/>
    </source>
</evidence>
<dbReference type="GO" id="GO:0005737">
    <property type="term" value="C:cytoplasm"/>
    <property type="evidence" value="ECO:0007669"/>
    <property type="project" value="InterPro"/>
</dbReference>
<dbReference type="OrthoDB" id="9801456at2"/>
<organism evidence="9 10">
    <name type="scientific">Suttonella indologenes</name>
    <dbReference type="NCBI Taxonomy" id="13276"/>
    <lineage>
        <taxon>Bacteria</taxon>
        <taxon>Pseudomonadati</taxon>
        <taxon>Pseudomonadota</taxon>
        <taxon>Gammaproteobacteria</taxon>
        <taxon>Cardiobacteriales</taxon>
        <taxon>Cardiobacteriaceae</taxon>
        <taxon>Suttonella</taxon>
    </lineage>
</organism>
<evidence type="ECO:0000256" key="2">
    <source>
        <dbReference type="ARBA" id="ARBA00022605"/>
    </source>
</evidence>
<evidence type="ECO:0000256" key="6">
    <source>
        <dbReference type="ARBA" id="ARBA00049486"/>
    </source>
</evidence>
<dbReference type="EMBL" id="UHIA01000003">
    <property type="protein sequence ID" value="SUO92017.1"/>
    <property type="molecule type" value="Genomic_DNA"/>
</dbReference>
<dbReference type="InterPro" id="IPR011004">
    <property type="entry name" value="Trimer_LpxA-like_sf"/>
</dbReference>
<evidence type="ECO:0000313" key="10">
    <source>
        <dbReference type="Proteomes" id="UP000254575"/>
    </source>
</evidence>
<evidence type="ECO:0000256" key="8">
    <source>
        <dbReference type="SAM" id="Coils"/>
    </source>
</evidence>
<protein>
    <recommendedName>
        <fullName evidence="7">Serine acetyltransferase</fullName>
        <ecNumber evidence="7">2.3.1.30</ecNumber>
    </recommendedName>
</protein>
<dbReference type="InterPro" id="IPR042122">
    <property type="entry name" value="Ser_AcTrfase_N_sf"/>
</dbReference>
<dbReference type="Gene3D" id="2.160.10.10">
    <property type="entry name" value="Hexapeptide repeat proteins"/>
    <property type="match status" value="1"/>
</dbReference>
<dbReference type="Gene3D" id="1.10.3130.10">
    <property type="entry name" value="serine acetyltransferase, domain 1"/>
    <property type="match status" value="1"/>
</dbReference>
<dbReference type="RefSeq" id="WP_115217656.1">
    <property type="nucleotide sequence ID" value="NZ_UHIA01000003.1"/>
</dbReference>
<dbReference type="PROSITE" id="PS00101">
    <property type="entry name" value="HEXAPEP_TRANSFERASES"/>
    <property type="match status" value="1"/>
</dbReference>
<dbReference type="SUPFAM" id="SSF51161">
    <property type="entry name" value="Trimeric LpxA-like enzymes"/>
    <property type="match status" value="1"/>
</dbReference>
<accession>A0A380ML57</accession>
<dbReference type="NCBIfam" id="TIGR01172">
    <property type="entry name" value="cysE"/>
    <property type="match status" value="1"/>
</dbReference>
<dbReference type="InterPro" id="IPR001451">
    <property type="entry name" value="Hexapep"/>
</dbReference>
<dbReference type="CDD" id="cd03354">
    <property type="entry name" value="LbH_SAT"/>
    <property type="match status" value="1"/>
</dbReference>
<dbReference type="NCBIfam" id="NF041874">
    <property type="entry name" value="EPS_EpsC"/>
    <property type="match status" value="1"/>
</dbReference>
<dbReference type="InterPro" id="IPR005881">
    <property type="entry name" value="Ser_O-AcTrfase"/>
</dbReference>
<dbReference type="InterPro" id="IPR045304">
    <property type="entry name" value="LbH_SAT"/>
</dbReference>